<proteinExistence type="predicted"/>
<feature type="non-terminal residue" evidence="2">
    <location>
        <position position="1"/>
    </location>
</feature>
<dbReference type="SUPFAM" id="SSF103088">
    <property type="entry name" value="OmpA-like"/>
    <property type="match status" value="1"/>
</dbReference>
<sequence length="89" mass="10185">LLKPLKVNLKLIGHTYSKGGYNEVNLFLSHLPALVVSQYITEKLKFPRERIHVTGRADLKSAVENTSREVPLKNRRVELHLEFTGDHPL</sequence>
<evidence type="ECO:0000313" key="2">
    <source>
        <dbReference type="EMBL" id="SVD05003.1"/>
    </source>
</evidence>
<accession>A0A382S557</accession>
<dbReference type="EMBL" id="UINC01126492">
    <property type="protein sequence ID" value="SVD05003.1"/>
    <property type="molecule type" value="Genomic_DNA"/>
</dbReference>
<dbReference type="Gene3D" id="3.30.1330.60">
    <property type="entry name" value="OmpA-like domain"/>
    <property type="match status" value="1"/>
</dbReference>
<reference evidence="2" key="1">
    <citation type="submission" date="2018-05" db="EMBL/GenBank/DDBJ databases">
        <authorList>
            <person name="Lanie J.A."/>
            <person name="Ng W.-L."/>
            <person name="Kazmierczak K.M."/>
            <person name="Andrzejewski T.M."/>
            <person name="Davidsen T.M."/>
            <person name="Wayne K.J."/>
            <person name="Tettelin H."/>
            <person name="Glass J.I."/>
            <person name="Rusch D."/>
            <person name="Podicherti R."/>
            <person name="Tsui H.-C.T."/>
            <person name="Winkler M.E."/>
        </authorList>
    </citation>
    <scope>NUCLEOTIDE SEQUENCE</scope>
</reference>
<name>A0A382S557_9ZZZZ</name>
<evidence type="ECO:0000259" key="1">
    <source>
        <dbReference type="PROSITE" id="PS51123"/>
    </source>
</evidence>
<protein>
    <recommendedName>
        <fullName evidence="1">OmpA-like domain-containing protein</fullName>
    </recommendedName>
</protein>
<dbReference type="PROSITE" id="PS51123">
    <property type="entry name" value="OMPA_2"/>
    <property type="match status" value="1"/>
</dbReference>
<dbReference type="InterPro" id="IPR006665">
    <property type="entry name" value="OmpA-like"/>
</dbReference>
<dbReference type="InterPro" id="IPR036737">
    <property type="entry name" value="OmpA-like_sf"/>
</dbReference>
<dbReference type="AlphaFoldDB" id="A0A382S557"/>
<organism evidence="2">
    <name type="scientific">marine metagenome</name>
    <dbReference type="NCBI Taxonomy" id="408172"/>
    <lineage>
        <taxon>unclassified sequences</taxon>
        <taxon>metagenomes</taxon>
        <taxon>ecological metagenomes</taxon>
    </lineage>
</organism>
<dbReference type="Pfam" id="PF00691">
    <property type="entry name" value="OmpA"/>
    <property type="match status" value="1"/>
</dbReference>
<gene>
    <name evidence="2" type="ORF">METZ01_LOCUS357857</name>
</gene>
<feature type="domain" description="OmpA-like" evidence="1">
    <location>
        <begin position="1"/>
        <end position="85"/>
    </location>
</feature>